<evidence type="ECO:0000256" key="2">
    <source>
        <dbReference type="ARBA" id="ARBA00022833"/>
    </source>
</evidence>
<accession>A0A8H7P9B6</accession>
<keyword evidence="1" id="KW-0479">Metal-binding</keyword>
<dbReference type="AlphaFoldDB" id="A0A8H7P9B6"/>
<evidence type="ECO:0000256" key="1">
    <source>
        <dbReference type="ARBA" id="ARBA00022723"/>
    </source>
</evidence>
<evidence type="ECO:0000313" key="8">
    <source>
        <dbReference type="Proteomes" id="UP000639403"/>
    </source>
</evidence>
<dbReference type="PANTHER" id="PTHR47660:SF2">
    <property type="entry name" value="TRANSCRIPTION FACTOR WITH C2H2 AND ZN(2)-CYS(6) DNA BINDING DOMAIN (EUROFUNG)"/>
    <property type="match status" value="1"/>
</dbReference>
<keyword evidence="4" id="KW-0804">Transcription</keyword>
<name>A0A8H7P9B6_9APHY</name>
<dbReference type="GO" id="GO:0008270">
    <property type="term" value="F:zinc ion binding"/>
    <property type="evidence" value="ECO:0007669"/>
    <property type="project" value="InterPro"/>
</dbReference>
<feature type="domain" description="Xylanolytic transcriptional activator regulatory" evidence="6">
    <location>
        <begin position="7"/>
        <end position="92"/>
    </location>
</feature>
<dbReference type="EMBL" id="JADOXO010000011">
    <property type="protein sequence ID" value="KAF9820237.1"/>
    <property type="molecule type" value="Genomic_DNA"/>
</dbReference>
<protein>
    <recommendedName>
        <fullName evidence="6">Xylanolytic transcriptional activator regulatory domain-containing protein</fullName>
    </recommendedName>
</protein>
<reference evidence="7" key="1">
    <citation type="submission" date="2020-11" db="EMBL/GenBank/DDBJ databases">
        <authorList>
            <person name="Koelle M."/>
            <person name="Horta M.A.C."/>
            <person name="Nowrousian M."/>
            <person name="Ohm R.A."/>
            <person name="Benz P."/>
            <person name="Pilgard A."/>
        </authorList>
    </citation>
    <scope>NUCLEOTIDE SEQUENCE</scope>
    <source>
        <strain evidence="7">FPRL280</strain>
    </source>
</reference>
<dbReference type="InterPro" id="IPR007219">
    <property type="entry name" value="XnlR_reg_dom"/>
</dbReference>
<keyword evidence="2" id="KW-0862">Zinc</keyword>
<reference evidence="7" key="2">
    <citation type="journal article" name="Front. Microbiol.">
        <title>Degradative Capacity of Two Strains of Rhodonia placenta: From Phenotype to Genotype.</title>
        <authorList>
            <person name="Kolle M."/>
            <person name="Horta M.A.C."/>
            <person name="Nowrousian M."/>
            <person name="Ohm R.A."/>
            <person name="Benz J.P."/>
            <person name="Pilgard A."/>
        </authorList>
    </citation>
    <scope>NUCLEOTIDE SEQUENCE</scope>
    <source>
        <strain evidence="7">FPRL280</strain>
    </source>
</reference>
<dbReference type="GO" id="GO:0006351">
    <property type="term" value="P:DNA-templated transcription"/>
    <property type="evidence" value="ECO:0007669"/>
    <property type="project" value="InterPro"/>
</dbReference>
<gene>
    <name evidence="7" type="ORF">IEO21_01451</name>
</gene>
<evidence type="ECO:0000313" key="7">
    <source>
        <dbReference type="EMBL" id="KAF9820237.1"/>
    </source>
</evidence>
<evidence type="ECO:0000256" key="3">
    <source>
        <dbReference type="ARBA" id="ARBA00023015"/>
    </source>
</evidence>
<sequence>MQMFRLNGFSRATFDWVPPTDIDHASAPRLWREWAQHETAKRALAVSYLHDCCHCIYFNLRPTYDTTDFDMRLPCEDALWTASTADEWLQILRQPSRYGSIQERLRGPMLRATYDKLAEPDSVSATPLVLNPWSHNILIHVALRQFFEEFLEARLPEIGTPRASSPSRRDTQYISDERIAELQLIMHNWLQSWLHSPESPTYNAREPRFMNQALPYYWFSQVAILAYQERLPPFCTSTTFVVSGEAKFRLMKKWERHIRKFLRRGGTEPTVFLDDLIKTRMRKWDSSGLVEDAEEDPDGRMRQAASTMRRVACTRAMGGSGDYYYYSANVRRGVDVTVDERGEHRALKQACPSRMWASVIRVLRHLHLTPVGVPASAALAQDVGQGLQVVTARRCGGFSHWQSANGGRALLVICTFCTVAGCARSRARHRGSDDIQGIPLWDMSLTPLAQLVCRLGLRPQLEIPWHAFASKRSFTDYHETLHAIVLKAPESLEWMCLESRRWSLFDSGVLGLSGVREISFFWALRLAQLLSPKLPTFSVPAATNVYVYNRDYALRSGRPHSVLVLASASASREFLHAESIAVTVA</sequence>
<dbReference type="GO" id="GO:0003677">
    <property type="term" value="F:DNA binding"/>
    <property type="evidence" value="ECO:0007669"/>
    <property type="project" value="InterPro"/>
</dbReference>
<keyword evidence="5" id="KW-0539">Nucleus</keyword>
<evidence type="ECO:0000259" key="6">
    <source>
        <dbReference type="Pfam" id="PF04082"/>
    </source>
</evidence>
<keyword evidence="3" id="KW-0805">Transcription regulation</keyword>
<dbReference type="PANTHER" id="PTHR47660">
    <property type="entry name" value="TRANSCRIPTION FACTOR WITH C2H2 AND ZN(2)-CYS(6) DNA BINDING DOMAIN (EUROFUNG)-RELATED-RELATED"/>
    <property type="match status" value="1"/>
</dbReference>
<proteinExistence type="predicted"/>
<evidence type="ECO:0000256" key="5">
    <source>
        <dbReference type="ARBA" id="ARBA00023242"/>
    </source>
</evidence>
<comment type="caution">
    <text evidence="7">The sequence shown here is derived from an EMBL/GenBank/DDBJ whole genome shotgun (WGS) entry which is preliminary data.</text>
</comment>
<dbReference type="Pfam" id="PF04082">
    <property type="entry name" value="Fungal_trans"/>
    <property type="match status" value="1"/>
</dbReference>
<evidence type="ECO:0000256" key="4">
    <source>
        <dbReference type="ARBA" id="ARBA00023163"/>
    </source>
</evidence>
<dbReference type="Proteomes" id="UP000639403">
    <property type="component" value="Unassembled WGS sequence"/>
</dbReference>
<organism evidence="7 8">
    <name type="scientific">Rhodonia placenta</name>
    <dbReference type="NCBI Taxonomy" id="104341"/>
    <lineage>
        <taxon>Eukaryota</taxon>
        <taxon>Fungi</taxon>
        <taxon>Dikarya</taxon>
        <taxon>Basidiomycota</taxon>
        <taxon>Agaricomycotina</taxon>
        <taxon>Agaricomycetes</taxon>
        <taxon>Polyporales</taxon>
        <taxon>Adustoporiaceae</taxon>
        <taxon>Rhodonia</taxon>
    </lineage>
</organism>